<reference evidence="3 4" key="1">
    <citation type="submission" date="2021-01" db="EMBL/GenBank/DDBJ databases">
        <title>Belnapia mucosa sp. nov. and Belnapia arida sp. nov., isolated from the Tabernas Desert (Almeria, Spain).</title>
        <authorList>
            <person name="Molina-Menor E."/>
            <person name="Vidal-Verdu A."/>
            <person name="Calonge A."/>
            <person name="Satari L."/>
            <person name="Pereto Magraner J."/>
            <person name="Porcar Miralles M."/>
        </authorList>
    </citation>
    <scope>NUCLEOTIDE SEQUENCE [LARGE SCALE GENOMIC DNA]</scope>
    <source>
        <strain evidence="3 4">T6</strain>
    </source>
</reference>
<dbReference type="Pfam" id="PF20441">
    <property type="entry name" value="TerL_nuclease"/>
    <property type="match status" value="1"/>
</dbReference>
<evidence type="ECO:0000313" key="4">
    <source>
        <dbReference type="Proteomes" id="UP000606490"/>
    </source>
</evidence>
<dbReference type="InterPro" id="IPR046462">
    <property type="entry name" value="TerL_nuclease"/>
</dbReference>
<dbReference type="EMBL" id="JAEUXJ010000047">
    <property type="protein sequence ID" value="MBL6459521.1"/>
    <property type="molecule type" value="Genomic_DNA"/>
</dbReference>
<dbReference type="PANTHER" id="PTHR41287:SF1">
    <property type="entry name" value="PROTEIN YMFN"/>
    <property type="match status" value="1"/>
</dbReference>
<comment type="caution">
    <text evidence="3">The sequence shown here is derived from an EMBL/GenBank/DDBJ whole genome shotgun (WGS) entry which is preliminary data.</text>
</comment>
<evidence type="ECO:0000259" key="2">
    <source>
        <dbReference type="Pfam" id="PF20441"/>
    </source>
</evidence>
<protein>
    <recommendedName>
        <fullName evidence="2">Terminase large subunit-like endonuclease domain-containing protein</fullName>
    </recommendedName>
</protein>
<dbReference type="Proteomes" id="UP000606490">
    <property type="component" value="Unassembled WGS sequence"/>
</dbReference>
<accession>A0ABS1VCV0</accession>
<organism evidence="3 4">
    <name type="scientific">Belnapia mucosa</name>
    <dbReference type="NCBI Taxonomy" id="2804532"/>
    <lineage>
        <taxon>Bacteria</taxon>
        <taxon>Pseudomonadati</taxon>
        <taxon>Pseudomonadota</taxon>
        <taxon>Alphaproteobacteria</taxon>
        <taxon>Acetobacterales</taxon>
        <taxon>Roseomonadaceae</taxon>
        <taxon>Belnapia</taxon>
    </lineage>
</organism>
<keyword evidence="4" id="KW-1185">Reference proteome</keyword>
<gene>
    <name evidence="3" type="ORF">JMJ55_29870</name>
</gene>
<evidence type="ECO:0000256" key="1">
    <source>
        <dbReference type="SAM" id="MobiDB-lite"/>
    </source>
</evidence>
<dbReference type="PANTHER" id="PTHR41287">
    <property type="match status" value="1"/>
</dbReference>
<proteinExistence type="predicted"/>
<feature type="domain" description="Terminase large subunit-like endonuclease" evidence="2">
    <location>
        <begin position="26"/>
        <end position="116"/>
    </location>
</feature>
<dbReference type="InterPro" id="IPR005021">
    <property type="entry name" value="Terminase_largesu-like"/>
</dbReference>
<feature type="region of interest" description="Disordered" evidence="1">
    <location>
        <begin position="1"/>
        <end position="28"/>
    </location>
</feature>
<name>A0ABS1VCV0_9PROT</name>
<sequence length="157" mass="17679">MHSGPPNGGRSPTWRTIPRTRRPGWANPSWGQAVQSDAIWAIMRQARNNLAQETAARTRHLNIWSGADEALFSMRAWQACRSPNLRLEDFEGQECHLGLDLASRTDLAALDLVFPQTCRDTGKTTYAAFARCYLNEVRSWRRGMLPIPAGPRRSISC</sequence>
<evidence type="ECO:0000313" key="3">
    <source>
        <dbReference type="EMBL" id="MBL6459521.1"/>
    </source>
</evidence>